<keyword evidence="3" id="KW-1185">Reference proteome</keyword>
<name>A0A430Q5V9_SCHBO</name>
<keyword evidence="1" id="KW-0812">Transmembrane</keyword>
<dbReference type="EMBL" id="QMKO01002588">
    <property type="protein sequence ID" value="RTG83090.1"/>
    <property type="molecule type" value="Genomic_DNA"/>
</dbReference>
<dbReference type="Proteomes" id="UP000290809">
    <property type="component" value="Unassembled WGS sequence"/>
</dbReference>
<dbReference type="AlphaFoldDB" id="A0A430Q5V9"/>
<accession>A0A430Q5V9</accession>
<evidence type="ECO:0008006" key="4">
    <source>
        <dbReference type="Google" id="ProtNLM"/>
    </source>
</evidence>
<reference evidence="2 3" key="1">
    <citation type="journal article" date="2019" name="PLoS Pathog.">
        <title>Genome sequence of the bovine parasite Schistosoma bovis Tanzania.</title>
        <authorList>
            <person name="Oey H."/>
            <person name="Zakrzewski M."/>
            <person name="Gobert G."/>
            <person name="Gravermann K."/>
            <person name="Stoye J."/>
            <person name="Jones M."/>
            <person name="Mcmanus D."/>
            <person name="Krause L."/>
        </authorList>
    </citation>
    <scope>NUCLEOTIDE SEQUENCE [LARGE SCALE GENOMIC DNA]</scope>
    <source>
        <strain evidence="2 3">TAN1997</strain>
    </source>
</reference>
<proteinExistence type="predicted"/>
<sequence>MDDNIIRLMPKKEYASAYSEYMKENSGANLSSSAIAGIVIGVIFGIILIILLGILIYYCRLRYSRYQSAYDTDEALGNHFQSAEHALQQKYHNHPDVKAELYI</sequence>
<evidence type="ECO:0000256" key="1">
    <source>
        <dbReference type="SAM" id="Phobius"/>
    </source>
</evidence>
<evidence type="ECO:0000313" key="2">
    <source>
        <dbReference type="EMBL" id="RTG83090.1"/>
    </source>
</evidence>
<organism evidence="2 3">
    <name type="scientific">Schistosoma bovis</name>
    <name type="common">Blood fluke</name>
    <dbReference type="NCBI Taxonomy" id="6184"/>
    <lineage>
        <taxon>Eukaryota</taxon>
        <taxon>Metazoa</taxon>
        <taxon>Spiralia</taxon>
        <taxon>Lophotrochozoa</taxon>
        <taxon>Platyhelminthes</taxon>
        <taxon>Trematoda</taxon>
        <taxon>Digenea</taxon>
        <taxon>Strigeidida</taxon>
        <taxon>Schistosomatoidea</taxon>
        <taxon>Schistosomatidae</taxon>
        <taxon>Schistosoma</taxon>
    </lineage>
</organism>
<evidence type="ECO:0000313" key="3">
    <source>
        <dbReference type="Proteomes" id="UP000290809"/>
    </source>
</evidence>
<comment type="caution">
    <text evidence="2">The sequence shown here is derived from an EMBL/GenBank/DDBJ whole genome shotgun (WGS) entry which is preliminary data.</text>
</comment>
<keyword evidence="1" id="KW-0472">Membrane</keyword>
<keyword evidence="1" id="KW-1133">Transmembrane helix</keyword>
<gene>
    <name evidence="2" type="ORF">DC041_0002259</name>
</gene>
<protein>
    <recommendedName>
        <fullName evidence="4">Neurexin/syndecan/glycophorin C domain-containing protein</fullName>
    </recommendedName>
</protein>
<feature type="transmembrane region" description="Helical" evidence="1">
    <location>
        <begin position="34"/>
        <end position="58"/>
    </location>
</feature>